<dbReference type="SUPFAM" id="SSF57850">
    <property type="entry name" value="RING/U-box"/>
    <property type="match status" value="1"/>
</dbReference>
<dbReference type="PANTHER" id="PTHR24007:SF7">
    <property type="entry name" value="BRCA1-ASSOCIATED PROTEIN"/>
    <property type="match status" value="1"/>
</dbReference>
<dbReference type="PROSITE" id="PS50271">
    <property type="entry name" value="ZF_UBP"/>
    <property type="match status" value="1"/>
</dbReference>
<dbReference type="OrthoDB" id="273556at2759"/>
<dbReference type="GO" id="GO:0061630">
    <property type="term" value="F:ubiquitin protein ligase activity"/>
    <property type="evidence" value="ECO:0007669"/>
    <property type="project" value="TreeGrafter"/>
</dbReference>
<keyword evidence="1" id="KW-0863">Zinc-finger</keyword>
<name>X6N907_RETFI</name>
<reference evidence="4 5" key="1">
    <citation type="journal article" date="2013" name="Curr. Biol.">
        <title>The Genome of the Foraminiferan Reticulomyxa filosa.</title>
        <authorList>
            <person name="Glockner G."/>
            <person name="Hulsmann N."/>
            <person name="Schleicher M."/>
            <person name="Noegel A.A."/>
            <person name="Eichinger L."/>
            <person name="Gallinger C."/>
            <person name="Pawlowski J."/>
            <person name="Sierra R."/>
            <person name="Euteneuer U."/>
            <person name="Pillet L."/>
            <person name="Moustafa A."/>
            <person name="Platzer M."/>
            <person name="Groth M."/>
            <person name="Szafranski K."/>
            <person name="Schliwa M."/>
        </authorList>
    </citation>
    <scope>NUCLEOTIDE SEQUENCE [LARGE SCALE GENOMIC DNA]</scope>
</reference>
<sequence length="480" mass="54626">MTRELGYSFGNPQNEVISGHLVLSNNQQSSCNVAIIDIPPKLTMIEVCDFMGKSIVASNITHLQVMSQTQESTNNYCVLIHFEHESYAEEFYGALNGKPFNTLEIDLRCQIYYVLECMIDNIATHYSYRPKPLTPKSVMKPMETGMSQDKANEMKSSENQCVASVSALESLPLDTSNNNNNNNNNNNMKNVLSINKTKMKKLVFPPILNNTLHCQTSNPNTTTTINVSTIVNDDTNNIPNCVFCFELVLPPCVHDTMKGNQPPLAKVQHKHSSSSQQQQQQLDSNAKVSIGNEVSTRNSVKWYERSNSVIIVLCYHVFHVKCFMQSKNNACPICRHVMFPEDCSCCEDCGRFTKDLWMCLVCGHIGCGRQQQSQCAAKHFEKTGHSYAKNVLESSKVWDYISDDYVYRMMQNTEDGKLVALQTSSWDGIDGMHKHLSTNMDMWSSFKQENMIFEYNFLLTKQLEDLQSYHKSRVFFIQKT</sequence>
<evidence type="ECO:0000256" key="1">
    <source>
        <dbReference type="PROSITE-ProRule" id="PRU00502"/>
    </source>
</evidence>
<dbReference type="GO" id="GO:0007265">
    <property type="term" value="P:Ras protein signal transduction"/>
    <property type="evidence" value="ECO:0007669"/>
    <property type="project" value="TreeGrafter"/>
</dbReference>
<dbReference type="Proteomes" id="UP000023152">
    <property type="component" value="Unassembled WGS sequence"/>
</dbReference>
<proteinExistence type="predicted"/>
<accession>X6N907</accession>
<evidence type="ECO:0000313" key="5">
    <source>
        <dbReference type="Proteomes" id="UP000023152"/>
    </source>
</evidence>
<dbReference type="Pfam" id="PF02148">
    <property type="entry name" value="zf-UBP"/>
    <property type="match status" value="1"/>
</dbReference>
<feature type="domain" description="UBP-type" evidence="3">
    <location>
        <begin position="315"/>
        <end position="425"/>
    </location>
</feature>
<feature type="region of interest" description="Disordered" evidence="2">
    <location>
        <begin position="263"/>
        <end position="288"/>
    </location>
</feature>
<keyword evidence="5" id="KW-1185">Reference proteome</keyword>
<gene>
    <name evidence="4" type="ORF">RFI_14837</name>
</gene>
<keyword evidence="1" id="KW-0862">Zinc</keyword>
<dbReference type="Gene3D" id="3.30.40.10">
    <property type="entry name" value="Zinc/RING finger domain, C3HC4 (zinc finger)"/>
    <property type="match status" value="1"/>
</dbReference>
<dbReference type="EMBL" id="ASPP01010806">
    <property type="protein sequence ID" value="ETO22363.1"/>
    <property type="molecule type" value="Genomic_DNA"/>
</dbReference>
<evidence type="ECO:0000313" key="4">
    <source>
        <dbReference type="EMBL" id="ETO22363.1"/>
    </source>
</evidence>
<dbReference type="Pfam" id="PF07576">
    <property type="entry name" value="BRAP2"/>
    <property type="match status" value="1"/>
</dbReference>
<organism evidence="4 5">
    <name type="scientific">Reticulomyxa filosa</name>
    <dbReference type="NCBI Taxonomy" id="46433"/>
    <lineage>
        <taxon>Eukaryota</taxon>
        <taxon>Sar</taxon>
        <taxon>Rhizaria</taxon>
        <taxon>Retaria</taxon>
        <taxon>Foraminifera</taxon>
        <taxon>Monothalamids</taxon>
        <taxon>Reticulomyxidae</taxon>
        <taxon>Reticulomyxa</taxon>
    </lineage>
</organism>
<dbReference type="PANTHER" id="PTHR24007">
    <property type="entry name" value="BRCA1-ASSOCIATED PROTEIN"/>
    <property type="match status" value="1"/>
</dbReference>
<evidence type="ECO:0000256" key="2">
    <source>
        <dbReference type="SAM" id="MobiDB-lite"/>
    </source>
</evidence>
<evidence type="ECO:0000259" key="3">
    <source>
        <dbReference type="PROSITE" id="PS50271"/>
    </source>
</evidence>
<dbReference type="GO" id="GO:0005737">
    <property type="term" value="C:cytoplasm"/>
    <property type="evidence" value="ECO:0007669"/>
    <property type="project" value="TreeGrafter"/>
</dbReference>
<keyword evidence="1" id="KW-0479">Metal-binding</keyword>
<dbReference type="InterPro" id="IPR001607">
    <property type="entry name" value="Znf_UBP"/>
</dbReference>
<dbReference type="GO" id="GO:0016567">
    <property type="term" value="P:protein ubiquitination"/>
    <property type="evidence" value="ECO:0007669"/>
    <property type="project" value="TreeGrafter"/>
</dbReference>
<dbReference type="AlphaFoldDB" id="X6N907"/>
<dbReference type="GO" id="GO:0008270">
    <property type="term" value="F:zinc ion binding"/>
    <property type="evidence" value="ECO:0007669"/>
    <property type="project" value="UniProtKB-KW"/>
</dbReference>
<protein>
    <recommendedName>
        <fullName evidence="3">UBP-type domain-containing protein</fullName>
    </recommendedName>
</protein>
<dbReference type="InterPro" id="IPR011422">
    <property type="entry name" value="BRAP2/ETP1_RRM"/>
</dbReference>
<dbReference type="SMART" id="SM00290">
    <property type="entry name" value="ZnF_UBP"/>
    <property type="match status" value="1"/>
</dbReference>
<dbReference type="InterPro" id="IPR013083">
    <property type="entry name" value="Znf_RING/FYVE/PHD"/>
</dbReference>
<comment type="caution">
    <text evidence="4">The sequence shown here is derived from an EMBL/GenBank/DDBJ whole genome shotgun (WGS) entry which is preliminary data.</text>
</comment>